<evidence type="ECO:0000256" key="8">
    <source>
        <dbReference type="ARBA" id="ARBA00023125"/>
    </source>
</evidence>
<dbReference type="InterPro" id="IPR018078">
    <property type="entry name" value="DNA-binding_RecF_CS"/>
</dbReference>
<keyword evidence="13" id="KW-1185">Reference proteome</keyword>
<reference evidence="12 13" key="1">
    <citation type="journal article" date="2007" name="PLoS Genet.">
        <title>Patterns and implications of gene gain and loss in the evolution of Prochlorococcus.</title>
        <authorList>
            <person name="Kettler G.C."/>
            <person name="Martiny A.C."/>
            <person name="Huang K."/>
            <person name="Zucker J."/>
            <person name="Coleman M.L."/>
            <person name="Rodrigue S."/>
            <person name="Chen F."/>
            <person name="Lapidus A."/>
            <person name="Ferriera S."/>
            <person name="Johnson J."/>
            <person name="Steglich C."/>
            <person name="Church G.M."/>
            <person name="Richardson P."/>
            <person name="Chisholm S.W."/>
        </authorList>
    </citation>
    <scope>NUCLEOTIDE SEQUENCE [LARGE SCALE GENOMIC DNA]</scope>
    <source>
        <strain evidence="13">MIT 9211</strain>
    </source>
</reference>
<dbReference type="Proteomes" id="UP000000788">
    <property type="component" value="Chromosome"/>
</dbReference>
<dbReference type="HAMAP" id="MF_00365">
    <property type="entry name" value="RecF"/>
    <property type="match status" value="1"/>
</dbReference>
<evidence type="ECO:0000256" key="1">
    <source>
        <dbReference type="ARBA" id="ARBA00004496"/>
    </source>
</evidence>
<organism evidence="12 13">
    <name type="scientific">Prochlorococcus marinus (strain MIT 9211)</name>
    <dbReference type="NCBI Taxonomy" id="93059"/>
    <lineage>
        <taxon>Bacteria</taxon>
        <taxon>Bacillati</taxon>
        <taxon>Cyanobacteriota</taxon>
        <taxon>Cyanophyceae</taxon>
        <taxon>Synechococcales</taxon>
        <taxon>Prochlorococcaceae</taxon>
        <taxon>Prochlorococcus</taxon>
    </lineage>
</organism>
<dbReference type="GO" id="GO:0005524">
    <property type="term" value="F:ATP binding"/>
    <property type="evidence" value="ECO:0007669"/>
    <property type="project" value="UniProtKB-UniRule"/>
</dbReference>
<evidence type="ECO:0000256" key="3">
    <source>
        <dbReference type="ARBA" id="ARBA00020170"/>
    </source>
</evidence>
<dbReference type="GO" id="GO:0005737">
    <property type="term" value="C:cytoplasm"/>
    <property type="evidence" value="ECO:0007669"/>
    <property type="project" value="UniProtKB-SubCell"/>
</dbReference>
<keyword evidence="9 10" id="KW-0742">SOS response</keyword>
<dbReference type="STRING" id="93059.P9211_16931"/>
<feature type="domain" description="RecF/RecN/SMC N-terminal" evidence="11">
    <location>
        <begin position="6"/>
        <end position="324"/>
    </location>
</feature>
<evidence type="ECO:0000259" key="11">
    <source>
        <dbReference type="Pfam" id="PF02463"/>
    </source>
</evidence>
<dbReference type="InterPro" id="IPR001238">
    <property type="entry name" value="DNA-binding_RecF"/>
</dbReference>
<dbReference type="InterPro" id="IPR027417">
    <property type="entry name" value="P-loop_NTPase"/>
</dbReference>
<comment type="subcellular location">
    <subcellularLocation>
        <location evidence="1 9 10">Cytoplasm</location>
    </subcellularLocation>
</comment>
<dbReference type="PANTHER" id="PTHR32182">
    <property type="entry name" value="DNA REPLICATION AND REPAIR PROTEIN RECF"/>
    <property type="match status" value="1"/>
</dbReference>
<dbReference type="GO" id="GO:0006260">
    <property type="term" value="P:DNA replication"/>
    <property type="evidence" value="ECO:0007669"/>
    <property type="project" value="UniProtKB-UniRule"/>
</dbReference>
<dbReference type="AlphaFoldDB" id="A9BCR2"/>
<evidence type="ECO:0000256" key="7">
    <source>
        <dbReference type="ARBA" id="ARBA00022840"/>
    </source>
</evidence>
<evidence type="ECO:0000313" key="13">
    <source>
        <dbReference type="Proteomes" id="UP000000788"/>
    </source>
</evidence>
<comment type="function">
    <text evidence="9 10">The RecF protein is involved in DNA metabolism; it is required for DNA replication and normal SOS inducibility. RecF binds preferentially to single-stranded, linear DNA. It also seems to bind ATP.</text>
</comment>
<dbReference type="HOGENOM" id="CLU_040267_0_1_3"/>
<sequence length="352" mass="40283">MTEKRLLVIGPNGIGKSNLLEAVELLGSLRSHRASSDQDLIHWEEKSALLRAITEDEDKIELELRKKGGRKAYRNDKCLSRQIDLIGPLRCVGFSALDLHLVRGEPSLRRHWLDRVVLQLEPVYSDLMSRLIRLLRQRNQLWRNWKHTSSKDYGTLLDAFDVQLALVSTRIHRRRQRALNRLKPLAILWQERLSKGNEALELHYLPGSFLEKQDEELECRLSIEKQLLEQRAVEQKLGHCRVGPHRDEIEFLLNGASARRFGSAGQQRTIVLSLKLAELELIGEIYGEAPILILDDVLAELDPMRQLLLLEAVGHKHQCLISATHLDAFEGDWRGESQLLQLGNQDGSLELG</sequence>
<name>A9BCR2_PROM4</name>
<evidence type="ECO:0000256" key="10">
    <source>
        <dbReference type="RuleBase" id="RU000578"/>
    </source>
</evidence>
<dbReference type="NCBIfam" id="TIGR00611">
    <property type="entry name" value="recf"/>
    <property type="match status" value="1"/>
</dbReference>
<dbReference type="GO" id="GO:0003697">
    <property type="term" value="F:single-stranded DNA binding"/>
    <property type="evidence" value="ECO:0007669"/>
    <property type="project" value="UniProtKB-UniRule"/>
</dbReference>
<dbReference type="EMBL" id="CP000878">
    <property type="protein sequence ID" value="ABX09624.1"/>
    <property type="molecule type" value="Genomic_DNA"/>
</dbReference>
<keyword evidence="5 9" id="KW-0235">DNA replication</keyword>
<dbReference type="GO" id="GO:0009432">
    <property type="term" value="P:SOS response"/>
    <property type="evidence" value="ECO:0007669"/>
    <property type="project" value="UniProtKB-UniRule"/>
</dbReference>
<keyword evidence="8 9" id="KW-0238">DNA-binding</keyword>
<keyword evidence="9 10" id="KW-0234">DNA repair</keyword>
<dbReference type="GO" id="GO:0000731">
    <property type="term" value="P:DNA synthesis involved in DNA repair"/>
    <property type="evidence" value="ECO:0007669"/>
    <property type="project" value="TreeGrafter"/>
</dbReference>
<feature type="binding site" evidence="9">
    <location>
        <begin position="10"/>
        <end position="17"/>
    </location>
    <ligand>
        <name>ATP</name>
        <dbReference type="ChEBI" id="CHEBI:30616"/>
    </ligand>
</feature>
<dbReference type="PROSITE" id="PS00618">
    <property type="entry name" value="RECF_2"/>
    <property type="match status" value="1"/>
</dbReference>
<keyword evidence="9 10" id="KW-0227">DNA damage</keyword>
<evidence type="ECO:0000256" key="9">
    <source>
        <dbReference type="HAMAP-Rule" id="MF_00365"/>
    </source>
</evidence>
<gene>
    <name evidence="9 12" type="primary">recF</name>
    <name evidence="12" type="ordered locus">P9211_16931</name>
</gene>
<dbReference type="PANTHER" id="PTHR32182:SF0">
    <property type="entry name" value="DNA REPLICATION AND REPAIR PROTEIN RECF"/>
    <property type="match status" value="1"/>
</dbReference>
<dbReference type="InterPro" id="IPR042174">
    <property type="entry name" value="RecF_2"/>
</dbReference>
<keyword evidence="6 9" id="KW-0547">Nucleotide-binding</keyword>
<dbReference type="PROSITE" id="PS00617">
    <property type="entry name" value="RECF_1"/>
    <property type="match status" value="1"/>
</dbReference>
<comment type="similarity">
    <text evidence="2 9 10">Belongs to the RecF family.</text>
</comment>
<evidence type="ECO:0000256" key="5">
    <source>
        <dbReference type="ARBA" id="ARBA00022705"/>
    </source>
</evidence>
<keyword evidence="4 9" id="KW-0963">Cytoplasm</keyword>
<dbReference type="InterPro" id="IPR003395">
    <property type="entry name" value="RecF/RecN/SMC_N"/>
</dbReference>
<dbReference type="eggNOG" id="COG1195">
    <property type="taxonomic scope" value="Bacteria"/>
</dbReference>
<evidence type="ECO:0000313" key="12">
    <source>
        <dbReference type="EMBL" id="ABX09624.1"/>
    </source>
</evidence>
<evidence type="ECO:0000256" key="6">
    <source>
        <dbReference type="ARBA" id="ARBA00022741"/>
    </source>
</evidence>
<dbReference type="Gene3D" id="1.20.1050.90">
    <property type="entry name" value="RecF/RecN/SMC, N-terminal domain"/>
    <property type="match status" value="1"/>
</dbReference>
<dbReference type="Gene3D" id="3.40.50.300">
    <property type="entry name" value="P-loop containing nucleotide triphosphate hydrolases"/>
    <property type="match status" value="1"/>
</dbReference>
<dbReference type="Pfam" id="PF02463">
    <property type="entry name" value="SMC_N"/>
    <property type="match status" value="1"/>
</dbReference>
<accession>A9BCR2</accession>
<dbReference type="GO" id="GO:0006302">
    <property type="term" value="P:double-strand break repair"/>
    <property type="evidence" value="ECO:0007669"/>
    <property type="project" value="TreeGrafter"/>
</dbReference>
<evidence type="ECO:0000256" key="2">
    <source>
        <dbReference type="ARBA" id="ARBA00008016"/>
    </source>
</evidence>
<dbReference type="SUPFAM" id="SSF52540">
    <property type="entry name" value="P-loop containing nucleoside triphosphate hydrolases"/>
    <property type="match status" value="1"/>
</dbReference>
<dbReference type="KEGG" id="pmj:P9211_16931"/>
<proteinExistence type="inferred from homology"/>
<keyword evidence="7 9" id="KW-0067">ATP-binding</keyword>
<protein>
    <recommendedName>
        <fullName evidence="3 9">DNA replication and repair protein RecF</fullName>
    </recommendedName>
</protein>
<evidence type="ECO:0000256" key="4">
    <source>
        <dbReference type="ARBA" id="ARBA00022490"/>
    </source>
</evidence>